<dbReference type="OrthoDB" id="285675at2"/>
<dbReference type="PANTHER" id="PTHR16821">
    <property type="entry name" value="FRATAXIN"/>
    <property type="match status" value="1"/>
</dbReference>
<dbReference type="SMART" id="SM01219">
    <property type="entry name" value="Frataxin_Cyay"/>
    <property type="match status" value="1"/>
</dbReference>
<dbReference type="PANTHER" id="PTHR16821:SF2">
    <property type="entry name" value="FRATAXIN, MITOCHONDRIAL"/>
    <property type="match status" value="1"/>
</dbReference>
<reference evidence="5 6" key="1">
    <citation type="journal article" date="2010" name="Stand. Genomic Sci.">
        <title>Complete genome sequence of Ferrimonas balearica type strain (PAT).</title>
        <authorList>
            <person name="Nolan M."/>
            <person name="Sikorski J."/>
            <person name="Davenport K."/>
            <person name="Lucas S."/>
            <person name="Glavina Del Rio T."/>
            <person name="Tice H."/>
            <person name="Cheng J."/>
            <person name="Goodwin L."/>
            <person name="Pitluck S."/>
            <person name="Liolios K."/>
            <person name="Ivanova N."/>
            <person name="Mavromatis K."/>
            <person name="Ovchinnikova G."/>
            <person name="Pati A."/>
            <person name="Chen A."/>
            <person name="Palaniappan K."/>
            <person name="Land M."/>
            <person name="Hauser L."/>
            <person name="Chang Y."/>
            <person name="Jeffries C."/>
            <person name="Tapia R."/>
            <person name="Brettin T."/>
            <person name="Detter J."/>
            <person name="Han C."/>
            <person name="Yasawong M."/>
            <person name="Rohde M."/>
            <person name="Tindall B."/>
            <person name="Goker M."/>
            <person name="Woyke T."/>
            <person name="Bristow J."/>
            <person name="Eisen J."/>
            <person name="Markowitz V."/>
            <person name="Hugenholtz P."/>
            <person name="Kyrpides N."/>
            <person name="Klenk H."/>
            <person name="Lapidus A."/>
        </authorList>
    </citation>
    <scope>NUCLEOTIDE SEQUENCE [LARGE SCALE GENOMIC DNA]</scope>
    <source>
        <strain evidence="6">DSM 9799 / CCM 4581 / KCTC 23876 / PAT</strain>
    </source>
</reference>
<dbReference type="NCBIfam" id="TIGR03421">
    <property type="entry name" value="FeS_CyaY"/>
    <property type="match status" value="1"/>
</dbReference>
<evidence type="ECO:0000313" key="5">
    <source>
        <dbReference type="EMBL" id="ADN77891.1"/>
    </source>
</evidence>
<name>E1SQC0_FERBD</name>
<dbReference type="InterPro" id="IPR036524">
    <property type="entry name" value="Frataxin/CyaY_sf"/>
</dbReference>
<dbReference type="EMBL" id="CP002209">
    <property type="protein sequence ID" value="ADN77891.1"/>
    <property type="molecule type" value="Genomic_DNA"/>
</dbReference>
<evidence type="ECO:0000256" key="1">
    <source>
        <dbReference type="ARBA" id="ARBA00008183"/>
    </source>
</evidence>
<dbReference type="KEGG" id="fbl:Fbal_3695"/>
<dbReference type="InterPro" id="IPR020895">
    <property type="entry name" value="Frataxin_CS"/>
</dbReference>
<gene>
    <name evidence="4" type="primary">cyaY</name>
    <name evidence="5" type="ordered locus">Fbal_3695</name>
</gene>
<dbReference type="GeneID" id="67183897"/>
<organism evidence="5 6">
    <name type="scientific">Ferrimonas balearica (strain DSM 9799 / CCM 4581 / KCTC 23876 / PAT)</name>
    <dbReference type="NCBI Taxonomy" id="550540"/>
    <lineage>
        <taxon>Bacteria</taxon>
        <taxon>Pseudomonadati</taxon>
        <taxon>Pseudomonadota</taxon>
        <taxon>Gammaproteobacteria</taxon>
        <taxon>Alteromonadales</taxon>
        <taxon>Ferrimonadaceae</taxon>
        <taxon>Ferrimonas</taxon>
    </lineage>
</organism>
<dbReference type="STRING" id="550540.Fbal_3695"/>
<dbReference type="HAMAP" id="MF_00142">
    <property type="entry name" value="CyaY"/>
    <property type="match status" value="1"/>
</dbReference>
<accession>E1SQC0</accession>
<dbReference type="GO" id="GO:0008198">
    <property type="term" value="F:ferrous iron binding"/>
    <property type="evidence" value="ECO:0007669"/>
    <property type="project" value="TreeGrafter"/>
</dbReference>
<comment type="function">
    <text evidence="4">Involved in iron-sulfur (Fe-S) cluster assembly. May act as a regulator of Fe-S biogenesis.</text>
</comment>
<dbReference type="InterPro" id="IPR047584">
    <property type="entry name" value="CyaY"/>
</dbReference>
<dbReference type="RefSeq" id="WP_013347196.1">
    <property type="nucleotide sequence ID" value="NC_014541.1"/>
</dbReference>
<dbReference type="SUPFAM" id="SSF55387">
    <property type="entry name" value="Frataxin/Nqo15-like"/>
    <property type="match status" value="1"/>
</dbReference>
<dbReference type="PROSITE" id="PS01344">
    <property type="entry name" value="FRATAXIN_1"/>
    <property type="match status" value="1"/>
</dbReference>
<dbReference type="InterPro" id="IPR002908">
    <property type="entry name" value="Frataxin/CyaY"/>
</dbReference>
<dbReference type="AlphaFoldDB" id="E1SQC0"/>
<evidence type="ECO:0000313" key="6">
    <source>
        <dbReference type="Proteomes" id="UP000006683"/>
    </source>
</evidence>
<keyword evidence="6" id="KW-1185">Reference proteome</keyword>
<dbReference type="Proteomes" id="UP000006683">
    <property type="component" value="Chromosome"/>
</dbReference>
<protein>
    <recommendedName>
        <fullName evidence="4">Iron-sulfur cluster assembly protein CyaY</fullName>
    </recommendedName>
</protein>
<dbReference type="Gene3D" id="3.30.920.10">
    <property type="entry name" value="Frataxin/CyaY"/>
    <property type="match status" value="1"/>
</dbReference>
<evidence type="ECO:0000256" key="4">
    <source>
        <dbReference type="HAMAP-Rule" id="MF_00142"/>
    </source>
</evidence>
<comment type="similarity">
    <text evidence="1 4">Belongs to the frataxin family.</text>
</comment>
<proteinExistence type="inferred from homology"/>
<evidence type="ECO:0000256" key="3">
    <source>
        <dbReference type="ARBA" id="ARBA00023004"/>
    </source>
</evidence>
<dbReference type="Pfam" id="PF01491">
    <property type="entry name" value="Frataxin_Cyay"/>
    <property type="match status" value="1"/>
</dbReference>
<dbReference type="PROSITE" id="PS50810">
    <property type="entry name" value="FRATAXIN_2"/>
    <property type="match status" value="1"/>
</dbReference>
<keyword evidence="3 4" id="KW-0408">Iron</keyword>
<dbReference type="GO" id="GO:0005829">
    <property type="term" value="C:cytosol"/>
    <property type="evidence" value="ECO:0007669"/>
    <property type="project" value="TreeGrafter"/>
</dbReference>
<dbReference type="HOGENOM" id="CLU_080880_3_0_6"/>
<dbReference type="eggNOG" id="COG1965">
    <property type="taxonomic scope" value="Bacteria"/>
</dbReference>
<sequence length="105" mass="11840">MALDHSQYHQLADAVLDHITATIDDADLDLDYEQAGNVLELECADDSQIIINKQEAMNQIWVATKFGGFHFSYEEGEWKDDRSGVELYGFLAEAITKQGGEVIRF</sequence>
<dbReference type="CDD" id="cd00503">
    <property type="entry name" value="Frataxin"/>
    <property type="match status" value="1"/>
</dbReference>
<keyword evidence="2 4" id="KW-0479">Metal-binding</keyword>
<evidence type="ECO:0000256" key="2">
    <source>
        <dbReference type="ARBA" id="ARBA00022723"/>
    </source>
</evidence>
<dbReference type="GO" id="GO:0008199">
    <property type="term" value="F:ferric iron binding"/>
    <property type="evidence" value="ECO:0007669"/>
    <property type="project" value="InterPro"/>
</dbReference>
<dbReference type="GO" id="GO:0016226">
    <property type="term" value="P:iron-sulfur cluster assembly"/>
    <property type="evidence" value="ECO:0007669"/>
    <property type="project" value="UniProtKB-UniRule"/>
</dbReference>